<keyword evidence="3" id="KW-1185">Reference proteome</keyword>
<reference evidence="2 3" key="1">
    <citation type="submission" date="2021-01" db="EMBL/GenBank/DDBJ databases">
        <title>WGS of actinomycetes isolated from Thailand.</title>
        <authorList>
            <person name="Thawai C."/>
        </authorList>
    </citation>
    <scope>NUCLEOTIDE SEQUENCE [LARGE SCALE GENOMIC DNA]</scope>
    <source>
        <strain evidence="2 3">LPG 2</strain>
    </source>
</reference>
<keyword evidence="1" id="KW-1133">Transmembrane helix</keyword>
<evidence type="ECO:0000256" key="1">
    <source>
        <dbReference type="SAM" id="Phobius"/>
    </source>
</evidence>
<dbReference type="EMBL" id="JAERRJ010000019">
    <property type="protein sequence ID" value="MBL1079815.1"/>
    <property type="molecule type" value="Genomic_DNA"/>
</dbReference>
<protein>
    <submittedName>
        <fullName evidence="2">Uncharacterized protein</fullName>
    </submittedName>
</protein>
<accession>A0ABS1MID2</accession>
<gene>
    <name evidence="2" type="ORF">JK358_35975</name>
</gene>
<feature type="transmembrane region" description="Helical" evidence="1">
    <location>
        <begin position="6"/>
        <end position="31"/>
    </location>
</feature>
<comment type="caution">
    <text evidence="2">The sequence shown here is derived from an EMBL/GenBank/DDBJ whole genome shotgun (WGS) entry which is preliminary data.</text>
</comment>
<keyword evidence="1" id="KW-0472">Membrane</keyword>
<keyword evidence="1" id="KW-0812">Transmembrane</keyword>
<dbReference type="RefSeq" id="WP_201957581.1">
    <property type="nucleotide sequence ID" value="NZ_JAERRJ010000019.1"/>
</dbReference>
<evidence type="ECO:0000313" key="3">
    <source>
        <dbReference type="Proteomes" id="UP000602198"/>
    </source>
</evidence>
<proteinExistence type="predicted"/>
<organism evidence="2 3">
    <name type="scientific">Nocardia acididurans</name>
    <dbReference type="NCBI Taxonomy" id="2802282"/>
    <lineage>
        <taxon>Bacteria</taxon>
        <taxon>Bacillati</taxon>
        <taxon>Actinomycetota</taxon>
        <taxon>Actinomycetes</taxon>
        <taxon>Mycobacteriales</taxon>
        <taxon>Nocardiaceae</taxon>
        <taxon>Nocardia</taxon>
    </lineage>
</organism>
<sequence length="64" mass="6381">MSIGPLSMVAGTTPVAVVGGLIYLLSVLAPLASTDVRSLGRVATTSTGIGVVKNIQVASRRAGE</sequence>
<name>A0ABS1MID2_9NOCA</name>
<evidence type="ECO:0000313" key="2">
    <source>
        <dbReference type="EMBL" id="MBL1079815.1"/>
    </source>
</evidence>
<dbReference type="Proteomes" id="UP000602198">
    <property type="component" value="Unassembled WGS sequence"/>
</dbReference>